<evidence type="ECO:0000313" key="2">
    <source>
        <dbReference type="EMBL" id="KUM29009.1"/>
    </source>
</evidence>
<dbReference type="Proteomes" id="UP000053176">
    <property type="component" value="Unassembled WGS sequence"/>
</dbReference>
<dbReference type="CDD" id="cd05154">
    <property type="entry name" value="ACAD10_11_N-like"/>
    <property type="match status" value="1"/>
</dbReference>
<gene>
    <name evidence="2" type="ORF">AU467_01275</name>
</gene>
<organism evidence="2 3">
    <name type="scientific">Rhizobium loti</name>
    <name type="common">Mesorhizobium loti</name>
    <dbReference type="NCBI Taxonomy" id="381"/>
    <lineage>
        <taxon>Bacteria</taxon>
        <taxon>Pseudomonadati</taxon>
        <taxon>Pseudomonadota</taxon>
        <taxon>Alphaproteobacteria</taxon>
        <taxon>Hyphomicrobiales</taxon>
        <taxon>Phyllobacteriaceae</taxon>
        <taxon>Mesorhizobium</taxon>
    </lineage>
</organism>
<evidence type="ECO:0000259" key="1">
    <source>
        <dbReference type="Pfam" id="PF01636"/>
    </source>
</evidence>
<dbReference type="InterPro" id="IPR052898">
    <property type="entry name" value="ACAD10-like"/>
</dbReference>
<accession>A0A101KY41</accession>
<comment type="caution">
    <text evidence="2">The sequence shown here is derived from an EMBL/GenBank/DDBJ whole genome shotgun (WGS) entry which is preliminary data.</text>
</comment>
<dbReference type="SUPFAM" id="SSF56112">
    <property type="entry name" value="Protein kinase-like (PK-like)"/>
    <property type="match status" value="1"/>
</dbReference>
<dbReference type="PANTHER" id="PTHR47829">
    <property type="entry name" value="HYDROLASE, PUTATIVE (AFU_ORTHOLOGUE AFUA_1G12880)-RELATED"/>
    <property type="match status" value="1"/>
</dbReference>
<dbReference type="InterPro" id="IPR011009">
    <property type="entry name" value="Kinase-like_dom_sf"/>
</dbReference>
<name>A0A101KY41_RHILI</name>
<dbReference type="Gene3D" id="3.90.1200.10">
    <property type="match status" value="1"/>
</dbReference>
<dbReference type="AlphaFoldDB" id="A0A101KY41"/>
<evidence type="ECO:0000313" key="3">
    <source>
        <dbReference type="Proteomes" id="UP000053176"/>
    </source>
</evidence>
<protein>
    <submittedName>
        <fullName evidence="2">Aminoglycoside phosphotransferase</fullName>
    </submittedName>
</protein>
<dbReference type="Gene3D" id="3.30.200.20">
    <property type="entry name" value="Phosphorylase Kinase, domain 1"/>
    <property type="match status" value="1"/>
</dbReference>
<dbReference type="PANTHER" id="PTHR47829:SF3">
    <property type="entry name" value="AMINOGLYCOSIDE PHOSPHOTRANSFERASE DOMAIN-CONTAINING PROTEIN"/>
    <property type="match status" value="1"/>
</dbReference>
<dbReference type="InterPro" id="IPR002575">
    <property type="entry name" value="Aminoglycoside_PTrfase"/>
</dbReference>
<reference evidence="2 3" key="1">
    <citation type="submission" date="2015-12" db="EMBL/GenBank/DDBJ databases">
        <title>Draft genome sequence of Mesorhizobium sp. UFLA 01-765, a multitolerant efficient symbiont and plant-growth promoting strain isolated from Zn-mining soil using Leucaena leucocephala as a trap plant.</title>
        <authorList>
            <person name="Rangel W.M."/>
            <person name="Thijs S."/>
            <person name="Longatti S.M."/>
            <person name="Moreira F.M."/>
            <person name="Weyens N."/>
            <person name="Vangronsveld J."/>
            <person name="Van Hamme J.D."/>
            <person name="Bottos E.M."/>
            <person name="Rineau F."/>
        </authorList>
    </citation>
    <scope>NUCLEOTIDE SEQUENCE [LARGE SCALE GENOMIC DNA]</scope>
    <source>
        <strain evidence="2 3">UFLA 01-765</strain>
    </source>
</reference>
<sequence>MDKSALALDKSALALDKSALALDKAALAPYLEAHVPGFAGLSAIEKFKSGQSNPTYLLTAASGRYVLRAKPPGQLLKSAHQVDREFRVMQALGSTAVPVPRMLHLSGEDSPIGRMFYVMEFLDGRIFWDPSLPDASGNDERAAIYDTMNATLAALHDVDTEAVGLGDFGKPGSYFERQFARWTSQYRASETETIPDMDQLIAWLETHMPADDGRVSLVHGDYRLDNMIFAPDEPKVIAVLDWELSTLGHPFADLAYQCMQWRLPHASGFRGLGGVDRATLGLPSEEAYVAAYCRRRGIDRIGNWTFFLAFSFFRLAAICQGVYRRALDGNASNPEKAKTYGEAVKMLAALAVELIDKKI</sequence>
<dbReference type="EMBL" id="LPWA01000001">
    <property type="protein sequence ID" value="KUM29009.1"/>
    <property type="molecule type" value="Genomic_DNA"/>
</dbReference>
<feature type="domain" description="Aminoglycoside phosphotransferase" evidence="1">
    <location>
        <begin position="44"/>
        <end position="268"/>
    </location>
</feature>
<keyword evidence="2" id="KW-0808">Transferase</keyword>
<dbReference type="GO" id="GO:0016740">
    <property type="term" value="F:transferase activity"/>
    <property type="evidence" value="ECO:0007669"/>
    <property type="project" value="UniProtKB-KW"/>
</dbReference>
<dbReference type="InterPro" id="IPR041726">
    <property type="entry name" value="ACAD10_11_N"/>
</dbReference>
<proteinExistence type="predicted"/>
<dbReference type="Pfam" id="PF01636">
    <property type="entry name" value="APH"/>
    <property type="match status" value="1"/>
</dbReference>